<evidence type="ECO:0000256" key="4">
    <source>
        <dbReference type="ARBA" id="ARBA00023163"/>
    </source>
</evidence>
<dbReference type="GO" id="GO:0016779">
    <property type="term" value="F:nucleotidyltransferase activity"/>
    <property type="evidence" value="ECO:0007669"/>
    <property type="project" value="UniProtKB-KW"/>
</dbReference>
<feature type="non-terminal residue" evidence="5">
    <location>
        <position position="1"/>
    </location>
</feature>
<keyword evidence="3" id="KW-0548">Nucleotidyltransferase</keyword>
<organism evidence="5 6">
    <name type="scientific">Marchantia polymorpha</name>
    <name type="common">Common liverwort</name>
    <name type="synonym">Marchantia aquatica</name>
    <dbReference type="NCBI Taxonomy" id="3197"/>
    <lineage>
        <taxon>Eukaryota</taxon>
        <taxon>Viridiplantae</taxon>
        <taxon>Streptophyta</taxon>
        <taxon>Embryophyta</taxon>
        <taxon>Marchantiophyta</taxon>
        <taxon>Marchantiopsida</taxon>
        <taxon>Marchantiidae</taxon>
        <taxon>Marchantiales</taxon>
        <taxon>Marchantiaceae</taxon>
        <taxon>Marchantia</taxon>
    </lineage>
</organism>
<dbReference type="EMBL" id="KZ772759">
    <property type="protein sequence ID" value="PTQ33636.1"/>
    <property type="molecule type" value="Genomic_DNA"/>
</dbReference>
<dbReference type="AlphaFoldDB" id="A0A2R6WIF3"/>
<keyword evidence="1" id="KW-0240">DNA-directed RNA polymerase</keyword>
<keyword evidence="4" id="KW-0804">Transcription</keyword>
<evidence type="ECO:0000256" key="1">
    <source>
        <dbReference type="ARBA" id="ARBA00022478"/>
    </source>
</evidence>
<dbReference type="InterPro" id="IPR050254">
    <property type="entry name" value="RNA_pol_beta''_euk"/>
</dbReference>
<keyword evidence="2" id="KW-0808">Transferase</keyword>
<evidence type="ECO:0000256" key="3">
    <source>
        <dbReference type="ARBA" id="ARBA00022695"/>
    </source>
</evidence>
<dbReference type="GO" id="GO:0000428">
    <property type="term" value="C:DNA-directed RNA polymerase complex"/>
    <property type="evidence" value="ECO:0007669"/>
    <property type="project" value="UniProtKB-KW"/>
</dbReference>
<protein>
    <submittedName>
        <fullName evidence="5">Uncharacterized protein</fullName>
    </submittedName>
</protein>
<proteinExistence type="predicted"/>
<gene>
    <name evidence="5" type="ORF">MARPO_0087s0067</name>
</gene>
<sequence>KEGDTIITLIDERLKSGDIMQGLPKVEQLLEARPRNSVSINLINGLTDWNNDMTKFLDNFLTFPFSTKITMEQGKNYFHL</sequence>
<name>A0A2R6WIF3_MARPO</name>
<evidence type="ECO:0000313" key="5">
    <source>
        <dbReference type="EMBL" id="PTQ33636.1"/>
    </source>
</evidence>
<dbReference type="PANTHER" id="PTHR34995:SF1">
    <property type="entry name" value="DNA-DIRECTED RNA POLYMERASE SUBUNIT BETA"/>
    <property type="match status" value="1"/>
</dbReference>
<dbReference type="PANTHER" id="PTHR34995">
    <property type="entry name" value="DNA-DIRECTED RNA POLYMERASE SUBUNIT BETA"/>
    <property type="match status" value="1"/>
</dbReference>
<dbReference type="Proteomes" id="UP000244005">
    <property type="component" value="Unassembled WGS sequence"/>
</dbReference>
<evidence type="ECO:0000313" key="6">
    <source>
        <dbReference type="Proteomes" id="UP000244005"/>
    </source>
</evidence>
<keyword evidence="6" id="KW-1185">Reference proteome</keyword>
<evidence type="ECO:0000256" key="2">
    <source>
        <dbReference type="ARBA" id="ARBA00022679"/>
    </source>
</evidence>
<accession>A0A2R6WIF3</accession>
<dbReference type="OrthoDB" id="498011at2759"/>
<reference evidence="6" key="1">
    <citation type="journal article" date="2017" name="Cell">
        <title>Insights into land plant evolution garnered from the Marchantia polymorpha genome.</title>
        <authorList>
            <person name="Bowman J.L."/>
            <person name="Kohchi T."/>
            <person name="Yamato K.T."/>
            <person name="Jenkins J."/>
            <person name="Shu S."/>
            <person name="Ishizaki K."/>
            <person name="Yamaoka S."/>
            <person name="Nishihama R."/>
            <person name="Nakamura Y."/>
            <person name="Berger F."/>
            <person name="Adam C."/>
            <person name="Aki S.S."/>
            <person name="Althoff F."/>
            <person name="Araki T."/>
            <person name="Arteaga-Vazquez M.A."/>
            <person name="Balasubrmanian S."/>
            <person name="Barry K."/>
            <person name="Bauer D."/>
            <person name="Boehm C.R."/>
            <person name="Briginshaw L."/>
            <person name="Caballero-Perez J."/>
            <person name="Catarino B."/>
            <person name="Chen F."/>
            <person name="Chiyoda S."/>
            <person name="Chovatia M."/>
            <person name="Davies K.M."/>
            <person name="Delmans M."/>
            <person name="Demura T."/>
            <person name="Dierschke T."/>
            <person name="Dolan L."/>
            <person name="Dorantes-Acosta A.E."/>
            <person name="Eklund D.M."/>
            <person name="Florent S.N."/>
            <person name="Flores-Sandoval E."/>
            <person name="Fujiyama A."/>
            <person name="Fukuzawa H."/>
            <person name="Galik B."/>
            <person name="Grimanelli D."/>
            <person name="Grimwood J."/>
            <person name="Grossniklaus U."/>
            <person name="Hamada T."/>
            <person name="Haseloff J."/>
            <person name="Hetherington A.J."/>
            <person name="Higo A."/>
            <person name="Hirakawa Y."/>
            <person name="Hundley H.N."/>
            <person name="Ikeda Y."/>
            <person name="Inoue K."/>
            <person name="Inoue S.I."/>
            <person name="Ishida S."/>
            <person name="Jia Q."/>
            <person name="Kakita M."/>
            <person name="Kanazawa T."/>
            <person name="Kawai Y."/>
            <person name="Kawashima T."/>
            <person name="Kennedy M."/>
            <person name="Kinose K."/>
            <person name="Kinoshita T."/>
            <person name="Kohara Y."/>
            <person name="Koide E."/>
            <person name="Komatsu K."/>
            <person name="Kopischke S."/>
            <person name="Kubo M."/>
            <person name="Kyozuka J."/>
            <person name="Lagercrantz U."/>
            <person name="Lin S.S."/>
            <person name="Lindquist E."/>
            <person name="Lipzen A.M."/>
            <person name="Lu C.W."/>
            <person name="De Luna E."/>
            <person name="Martienssen R.A."/>
            <person name="Minamino N."/>
            <person name="Mizutani M."/>
            <person name="Mizutani M."/>
            <person name="Mochizuki N."/>
            <person name="Monte I."/>
            <person name="Mosher R."/>
            <person name="Nagasaki H."/>
            <person name="Nakagami H."/>
            <person name="Naramoto S."/>
            <person name="Nishitani K."/>
            <person name="Ohtani M."/>
            <person name="Okamoto T."/>
            <person name="Okumura M."/>
            <person name="Phillips J."/>
            <person name="Pollak B."/>
            <person name="Reinders A."/>
            <person name="Rovekamp M."/>
            <person name="Sano R."/>
            <person name="Sawa S."/>
            <person name="Schmid M.W."/>
            <person name="Shirakawa M."/>
            <person name="Solano R."/>
            <person name="Spunde A."/>
            <person name="Suetsugu N."/>
            <person name="Sugano S."/>
            <person name="Sugiyama A."/>
            <person name="Sun R."/>
            <person name="Suzuki Y."/>
            <person name="Takenaka M."/>
            <person name="Takezawa D."/>
            <person name="Tomogane H."/>
            <person name="Tsuzuki M."/>
            <person name="Ueda T."/>
            <person name="Umeda M."/>
            <person name="Ward J.M."/>
            <person name="Watanabe Y."/>
            <person name="Yazaki K."/>
            <person name="Yokoyama R."/>
            <person name="Yoshitake Y."/>
            <person name="Yotsui I."/>
            <person name="Zachgo S."/>
            <person name="Schmutz J."/>
        </authorList>
    </citation>
    <scope>NUCLEOTIDE SEQUENCE [LARGE SCALE GENOMIC DNA]</scope>
    <source>
        <strain evidence="6">Tak-1</strain>
    </source>
</reference>